<evidence type="ECO:0000313" key="1">
    <source>
        <dbReference type="EMBL" id="QNL31472.1"/>
    </source>
</evidence>
<organism evidence="1">
    <name type="scientific">Bacteriophage sp</name>
    <dbReference type="NCBI Taxonomy" id="38018"/>
    <lineage>
        <taxon>Viruses</taxon>
    </lineage>
</organism>
<name>A0A7G9A3Z9_9VIRU</name>
<protein>
    <submittedName>
        <fullName evidence="1">Uncharacterized protein</fullName>
    </submittedName>
</protein>
<dbReference type="EMBL" id="MT840185">
    <property type="protein sequence ID" value="QNL31472.1"/>
    <property type="molecule type" value="Genomic_DNA"/>
</dbReference>
<reference evidence="1" key="1">
    <citation type="submission" date="2020-07" db="EMBL/GenBank/DDBJ databases">
        <title>Dissolved microcystin release linked to lysis of a Microcystis spp. bloom in Lake Erie (USA) attributed to a novel cyanophage.</title>
        <authorList>
            <person name="McKindles K.M."/>
            <person name="Manes M.A."/>
            <person name="DeMarco J.R."/>
            <person name="McClure A."/>
            <person name="McKay R.M."/>
            <person name="Davis T.W."/>
            <person name="Bullerjahn G.S."/>
        </authorList>
    </citation>
    <scope>NUCLEOTIDE SEQUENCE</scope>
</reference>
<proteinExistence type="predicted"/>
<sequence length="197" mass="22364">MLTLALTKIMNIYKRLGAKTVSLANMWNAKPPFIGEDGNPCEKTIKWALSKQGFVDTDNIKFDSWCSLKDVWTDSVVAVVPATATRNEETIYLHPSLSGILGEFYAECCRVDSQEIIIGPYQPHQIEKAFDDCIEKAQDVLEYIKSKCIYTKGANLDKRFTFLHDDGWYCDGIKVVFLPVNFNCLPSIKGFFFLPQE</sequence>
<accession>A0A7G9A3Z9</accession>